<dbReference type="Proteomes" id="UP001642484">
    <property type="component" value="Unassembled WGS sequence"/>
</dbReference>
<evidence type="ECO:0000256" key="1">
    <source>
        <dbReference type="SAM" id="Phobius"/>
    </source>
</evidence>
<keyword evidence="1" id="KW-0812">Transmembrane</keyword>
<dbReference type="Gene3D" id="2.10.50.10">
    <property type="entry name" value="Tumor Necrosis Factor Receptor, subunit A, domain 2"/>
    <property type="match status" value="1"/>
</dbReference>
<dbReference type="SUPFAM" id="SSF57184">
    <property type="entry name" value="Growth factor receptor domain"/>
    <property type="match status" value="1"/>
</dbReference>
<protein>
    <recommendedName>
        <fullName evidence="4">Tyrosine-protein kinase ephrin type A/B receptor-like domain-containing protein</fullName>
    </recommendedName>
</protein>
<evidence type="ECO:0008006" key="4">
    <source>
        <dbReference type="Google" id="ProtNLM"/>
    </source>
</evidence>
<feature type="transmembrane region" description="Helical" evidence="1">
    <location>
        <begin position="154"/>
        <end position="176"/>
    </location>
</feature>
<reference evidence="2 3" key="1">
    <citation type="submission" date="2024-02" db="EMBL/GenBank/DDBJ databases">
        <authorList>
            <person name="Chen Y."/>
            <person name="Shah S."/>
            <person name="Dougan E. K."/>
            <person name="Thang M."/>
            <person name="Chan C."/>
        </authorList>
    </citation>
    <scope>NUCLEOTIDE SEQUENCE [LARGE SCALE GENOMIC DNA]</scope>
</reference>
<dbReference type="InterPro" id="IPR009030">
    <property type="entry name" value="Growth_fac_rcpt_cys_sf"/>
</dbReference>
<evidence type="ECO:0000313" key="2">
    <source>
        <dbReference type="EMBL" id="CAK9032256.1"/>
    </source>
</evidence>
<name>A0ABP0L0A1_9DINO</name>
<dbReference type="EMBL" id="CAXAMN010010637">
    <property type="protein sequence ID" value="CAK9032256.1"/>
    <property type="molecule type" value="Genomic_DNA"/>
</dbReference>
<organism evidence="2 3">
    <name type="scientific">Durusdinium trenchii</name>
    <dbReference type="NCBI Taxonomy" id="1381693"/>
    <lineage>
        <taxon>Eukaryota</taxon>
        <taxon>Sar</taxon>
        <taxon>Alveolata</taxon>
        <taxon>Dinophyceae</taxon>
        <taxon>Suessiales</taxon>
        <taxon>Symbiodiniaceae</taxon>
        <taxon>Durusdinium</taxon>
    </lineage>
</organism>
<evidence type="ECO:0000313" key="3">
    <source>
        <dbReference type="Proteomes" id="UP001642484"/>
    </source>
</evidence>
<proteinExistence type="predicted"/>
<keyword evidence="1" id="KW-1133">Transmembrane helix</keyword>
<feature type="non-terminal residue" evidence="2">
    <location>
        <position position="1"/>
    </location>
</feature>
<gene>
    <name evidence="2" type="ORF">CCMP2556_LOCUS18610</name>
</gene>
<comment type="caution">
    <text evidence="2">The sequence shown here is derived from an EMBL/GenBank/DDBJ whole genome shotgun (WGS) entry which is preliminary data.</text>
</comment>
<keyword evidence="3" id="KW-1185">Reference proteome</keyword>
<sequence>WLMDDQNGLSLDSGGSGPSYLAFRRASCRTFSCPAGTTWTATRRQNASAATATVTAASCCRCAAPNEVSIRSKEPDLECMRCPAGRAPQDDRCDACASGFAQAGAVRCEDCPPGEVPLLPSRTDCRACAPGHYSDGDMCRSCSFPLLVLDNTCVWWHLVLIIGLLALSSGIIFLLHHMAKRHRRKRTETRQEEVRLNDPAHVEQAKPSRLPCVYTI</sequence>
<keyword evidence="1" id="KW-0472">Membrane</keyword>
<accession>A0ABP0L0A1</accession>